<evidence type="ECO:0000313" key="1">
    <source>
        <dbReference type="EMBL" id="KOA19036.1"/>
    </source>
</evidence>
<dbReference type="InterPro" id="IPR016947">
    <property type="entry name" value="UCP030140"/>
</dbReference>
<dbReference type="EMBL" id="LHUR01000029">
    <property type="protein sequence ID" value="KOA19036.1"/>
    <property type="molecule type" value="Genomic_DNA"/>
</dbReference>
<gene>
    <name evidence="1" type="ORF">CLHOM_25310</name>
</gene>
<dbReference type="Pfam" id="PF08761">
    <property type="entry name" value="dUTPase_2"/>
    <property type="match status" value="1"/>
</dbReference>
<dbReference type="AlphaFoldDB" id="A0A0L6Z7T9"/>
<proteinExistence type="predicted"/>
<dbReference type="STRING" id="36844.SAMN04488501_12312"/>
<dbReference type="Proteomes" id="UP000037043">
    <property type="component" value="Unassembled WGS sequence"/>
</dbReference>
<dbReference type="SUPFAM" id="SSF101386">
    <property type="entry name" value="all-alpha NTP pyrophosphatases"/>
    <property type="match status" value="1"/>
</dbReference>
<accession>A0A0L6Z7T9</accession>
<sequence>MNLEKLFNLQSILDKRILEEHNLHGKSLFSKKILALQVEVSELANETRCFKFWSNKGPSSKEVILEEYVDCLHFILSIGLEKKYSDLELNVKTENKELTKKFMHLYLDINDFVVCPTKDNYKTLFEDFLHLGTELGFSFEEIEVAYLHKNSINHQRQDTGY</sequence>
<evidence type="ECO:0000313" key="2">
    <source>
        <dbReference type="Proteomes" id="UP000037043"/>
    </source>
</evidence>
<dbReference type="InterPro" id="IPR014871">
    <property type="entry name" value="dUTPase/dCTP_pyrophosphatase"/>
</dbReference>
<organism evidence="1 2">
    <name type="scientific">Clostridium homopropionicum DSM 5847</name>
    <dbReference type="NCBI Taxonomy" id="1121318"/>
    <lineage>
        <taxon>Bacteria</taxon>
        <taxon>Bacillati</taxon>
        <taxon>Bacillota</taxon>
        <taxon>Clostridia</taxon>
        <taxon>Eubacteriales</taxon>
        <taxon>Clostridiaceae</taxon>
        <taxon>Clostridium</taxon>
    </lineage>
</organism>
<dbReference type="PIRSF" id="PIRSF030140">
    <property type="entry name" value="UCP030140"/>
    <property type="match status" value="1"/>
</dbReference>
<comment type="caution">
    <text evidence="1">The sequence shown here is derived from an EMBL/GenBank/DDBJ whole genome shotgun (WGS) entry which is preliminary data.</text>
</comment>
<dbReference type="Gene3D" id="1.10.4010.10">
    <property type="entry name" value="Type II deoxyuridine triphosphatase"/>
    <property type="match status" value="1"/>
</dbReference>
<name>A0A0L6Z7T9_9CLOT</name>
<dbReference type="RefSeq" id="WP_052222033.1">
    <property type="nucleotide sequence ID" value="NZ_LHUR01000029.1"/>
</dbReference>
<reference evidence="2" key="1">
    <citation type="submission" date="2015-08" db="EMBL/GenBank/DDBJ databases">
        <title>Genome sequence of the strict anaerobe Clostridium homopropionicum LuHBu1 (DSM 5847T).</title>
        <authorList>
            <person name="Poehlein A."/>
            <person name="Beck M."/>
            <person name="Schiel-Bengelsdorf B."/>
            <person name="Bengelsdorf F.R."/>
            <person name="Daniel R."/>
            <person name="Duerre P."/>
        </authorList>
    </citation>
    <scope>NUCLEOTIDE SEQUENCE [LARGE SCALE GENOMIC DNA]</scope>
    <source>
        <strain evidence="2">DSM 5847</strain>
    </source>
</reference>
<dbReference type="PATRIC" id="fig|1121318.3.peg.2549"/>
<dbReference type="CDD" id="cd11527">
    <property type="entry name" value="NTP-PPase_dUTPase"/>
    <property type="match status" value="1"/>
</dbReference>
<protein>
    <submittedName>
        <fullName evidence="1">dUTPase</fullName>
    </submittedName>
</protein>
<keyword evidence="2" id="KW-1185">Reference proteome</keyword>